<feature type="compositionally biased region" description="Acidic residues" evidence="1">
    <location>
        <begin position="199"/>
        <end position="208"/>
    </location>
</feature>
<sequence>MLKGKGRFAITRDKHPAPPSGPRPPHDSSHSSRSRSGRGSESGLREETRSPSAPSPSAIRNKTAGPSSFTRSEVLSVAHFQPYEPSYRISHVTRPSATAVTFVVDRERDGVEQSYSSLPRLVNADPDIDTIMPTTSKNAVEKAGYRGDDAEVEGDGKPKKRRRNRSWKERKEVARARVEKGVKGVEKEAVDGSGRGEGEGDNDAGVDA</sequence>
<evidence type="ECO:0000313" key="2">
    <source>
        <dbReference type="EMBL" id="KAL2069260.1"/>
    </source>
</evidence>
<gene>
    <name evidence="2" type="ORF">VTL71DRAFT_15598</name>
</gene>
<dbReference type="Proteomes" id="UP001595075">
    <property type="component" value="Unassembled WGS sequence"/>
</dbReference>
<protein>
    <submittedName>
        <fullName evidence="2">Uncharacterized protein</fullName>
    </submittedName>
</protein>
<feature type="region of interest" description="Disordered" evidence="1">
    <location>
        <begin position="1"/>
        <end position="67"/>
    </location>
</feature>
<evidence type="ECO:0000256" key="1">
    <source>
        <dbReference type="SAM" id="MobiDB-lite"/>
    </source>
</evidence>
<name>A0ABR4CH25_9HELO</name>
<proteinExistence type="predicted"/>
<dbReference type="EMBL" id="JAZHXI010000008">
    <property type="protein sequence ID" value="KAL2069260.1"/>
    <property type="molecule type" value="Genomic_DNA"/>
</dbReference>
<keyword evidence="3" id="KW-1185">Reference proteome</keyword>
<feature type="compositionally biased region" description="Basic and acidic residues" evidence="1">
    <location>
        <begin position="139"/>
        <end position="157"/>
    </location>
</feature>
<reference evidence="2 3" key="1">
    <citation type="journal article" date="2024" name="Commun. Biol.">
        <title>Comparative genomic analysis of thermophilic fungi reveals convergent evolutionary adaptations and gene losses.</title>
        <authorList>
            <person name="Steindorff A.S."/>
            <person name="Aguilar-Pontes M.V."/>
            <person name="Robinson A.J."/>
            <person name="Andreopoulos B."/>
            <person name="LaButti K."/>
            <person name="Kuo A."/>
            <person name="Mondo S."/>
            <person name="Riley R."/>
            <person name="Otillar R."/>
            <person name="Haridas S."/>
            <person name="Lipzen A."/>
            <person name="Grimwood J."/>
            <person name="Schmutz J."/>
            <person name="Clum A."/>
            <person name="Reid I.D."/>
            <person name="Moisan M.C."/>
            <person name="Butler G."/>
            <person name="Nguyen T.T.M."/>
            <person name="Dewar K."/>
            <person name="Conant G."/>
            <person name="Drula E."/>
            <person name="Henrissat B."/>
            <person name="Hansel C."/>
            <person name="Singer S."/>
            <person name="Hutchinson M.I."/>
            <person name="de Vries R.P."/>
            <person name="Natvig D.O."/>
            <person name="Powell A.J."/>
            <person name="Tsang A."/>
            <person name="Grigoriev I.V."/>
        </authorList>
    </citation>
    <scope>NUCLEOTIDE SEQUENCE [LARGE SCALE GENOMIC DNA]</scope>
    <source>
        <strain evidence="2 3">CBS 494.80</strain>
    </source>
</reference>
<organism evidence="2 3">
    <name type="scientific">Oculimacula yallundae</name>
    <dbReference type="NCBI Taxonomy" id="86028"/>
    <lineage>
        <taxon>Eukaryota</taxon>
        <taxon>Fungi</taxon>
        <taxon>Dikarya</taxon>
        <taxon>Ascomycota</taxon>
        <taxon>Pezizomycotina</taxon>
        <taxon>Leotiomycetes</taxon>
        <taxon>Helotiales</taxon>
        <taxon>Ploettnerulaceae</taxon>
        <taxon>Oculimacula</taxon>
    </lineage>
</organism>
<accession>A0ABR4CH25</accession>
<feature type="compositionally biased region" description="Basic and acidic residues" evidence="1">
    <location>
        <begin position="166"/>
        <end position="198"/>
    </location>
</feature>
<comment type="caution">
    <text evidence="2">The sequence shown here is derived from an EMBL/GenBank/DDBJ whole genome shotgun (WGS) entry which is preliminary data.</text>
</comment>
<feature type="region of interest" description="Disordered" evidence="1">
    <location>
        <begin position="124"/>
        <end position="208"/>
    </location>
</feature>
<evidence type="ECO:0000313" key="3">
    <source>
        <dbReference type="Proteomes" id="UP001595075"/>
    </source>
</evidence>